<feature type="domain" description="Ribosome maturation factor RimM PRC barrel" evidence="8">
    <location>
        <begin position="101"/>
        <end position="164"/>
    </location>
</feature>
<keyword evidence="10" id="KW-1185">Reference proteome</keyword>
<dbReference type="Gene3D" id="2.40.30.60">
    <property type="entry name" value="RimM"/>
    <property type="match status" value="1"/>
</dbReference>
<feature type="compositionally biased region" description="Basic and acidic residues" evidence="6">
    <location>
        <begin position="179"/>
        <end position="188"/>
    </location>
</feature>
<evidence type="ECO:0000313" key="9">
    <source>
        <dbReference type="EMBL" id="SMH57993.1"/>
    </source>
</evidence>
<comment type="subcellular location">
    <subcellularLocation>
        <location evidence="5">Cytoplasm</location>
    </subcellularLocation>
</comment>
<evidence type="ECO:0000256" key="3">
    <source>
        <dbReference type="ARBA" id="ARBA00022552"/>
    </source>
</evidence>
<keyword evidence="4 5" id="KW-0143">Chaperone</keyword>
<dbReference type="PANTHER" id="PTHR33692:SF1">
    <property type="entry name" value="RIBOSOME MATURATION FACTOR RIMM"/>
    <property type="match status" value="1"/>
</dbReference>
<dbReference type="GO" id="GO:0043022">
    <property type="term" value="F:ribosome binding"/>
    <property type="evidence" value="ECO:0007669"/>
    <property type="project" value="InterPro"/>
</dbReference>
<dbReference type="InterPro" id="IPR009000">
    <property type="entry name" value="Transl_B-barrel_sf"/>
</dbReference>
<dbReference type="SUPFAM" id="SSF50346">
    <property type="entry name" value="PRC-barrel domain"/>
    <property type="match status" value="1"/>
</dbReference>
<sequence>MSKPQNPIQMAVIGAAHGIKGEVRVKSFTGDPLALDDYGPLYDEAGRAFTILDIRMQKDMAVVRFKGVADRSAAEALNGTALYVDRDMLPDDLEDEEFYHADLIGLDAVDLEGAPIGKVLAVQNFGGGDILEIARGGKSTVLVPFTRAAVPDVDTQARKVRVDPVAAGLVDTDDDGDEEDRKAVDKRPRGPKSAGGNR</sequence>
<dbReference type="OrthoDB" id="9788191at2"/>
<dbReference type="GO" id="GO:0005737">
    <property type="term" value="C:cytoplasm"/>
    <property type="evidence" value="ECO:0007669"/>
    <property type="project" value="UniProtKB-SubCell"/>
</dbReference>
<accession>A0A1X7Q094</accession>
<comment type="domain">
    <text evidence="5">The PRC barrel domain binds ribosomal protein uS19.</text>
</comment>
<feature type="region of interest" description="Disordered" evidence="6">
    <location>
        <begin position="164"/>
        <end position="198"/>
    </location>
</feature>
<dbReference type="GO" id="GO:0006364">
    <property type="term" value="P:rRNA processing"/>
    <property type="evidence" value="ECO:0007669"/>
    <property type="project" value="UniProtKB-UniRule"/>
</dbReference>
<dbReference type="InterPro" id="IPR036976">
    <property type="entry name" value="RimM_N_sf"/>
</dbReference>
<evidence type="ECO:0000256" key="2">
    <source>
        <dbReference type="ARBA" id="ARBA00022517"/>
    </source>
</evidence>
<evidence type="ECO:0000313" key="10">
    <source>
        <dbReference type="Proteomes" id="UP000193083"/>
    </source>
</evidence>
<dbReference type="InterPro" id="IPR056792">
    <property type="entry name" value="PRC_RimM"/>
</dbReference>
<dbReference type="PANTHER" id="PTHR33692">
    <property type="entry name" value="RIBOSOME MATURATION FACTOR RIMM"/>
    <property type="match status" value="1"/>
</dbReference>
<evidence type="ECO:0000256" key="5">
    <source>
        <dbReference type="HAMAP-Rule" id="MF_00014"/>
    </source>
</evidence>
<dbReference type="InterPro" id="IPR011961">
    <property type="entry name" value="RimM"/>
</dbReference>
<dbReference type="EMBL" id="FXBL01000004">
    <property type="protein sequence ID" value="SMH57993.1"/>
    <property type="molecule type" value="Genomic_DNA"/>
</dbReference>
<dbReference type="GO" id="GO:0005840">
    <property type="term" value="C:ribosome"/>
    <property type="evidence" value="ECO:0007669"/>
    <property type="project" value="InterPro"/>
</dbReference>
<name>A0A1X7Q094_9HYPH</name>
<evidence type="ECO:0000256" key="1">
    <source>
        <dbReference type="ARBA" id="ARBA00022490"/>
    </source>
</evidence>
<dbReference type="Pfam" id="PF24986">
    <property type="entry name" value="PRC_RimM"/>
    <property type="match status" value="1"/>
</dbReference>
<dbReference type="Gene3D" id="2.30.30.240">
    <property type="entry name" value="PRC-barrel domain"/>
    <property type="match status" value="1"/>
</dbReference>
<dbReference type="HAMAP" id="MF_00014">
    <property type="entry name" value="Ribosome_mat_RimM"/>
    <property type="match status" value="1"/>
</dbReference>
<dbReference type="GO" id="GO:0042274">
    <property type="term" value="P:ribosomal small subunit biogenesis"/>
    <property type="evidence" value="ECO:0007669"/>
    <property type="project" value="UniProtKB-UniRule"/>
</dbReference>
<comment type="similarity">
    <text evidence="5">Belongs to the RimM family.</text>
</comment>
<evidence type="ECO:0000259" key="8">
    <source>
        <dbReference type="Pfam" id="PF24986"/>
    </source>
</evidence>
<keyword evidence="1 5" id="KW-0963">Cytoplasm</keyword>
<comment type="function">
    <text evidence="5">An accessory protein needed during the final step in the assembly of 30S ribosomal subunit, possibly for assembly of the head region. Essential for efficient processing of 16S rRNA. May be needed both before and after RbfA during the maturation of 16S rRNA. It has affinity for free ribosomal 30S subunits but not for 70S ribosomes.</text>
</comment>
<evidence type="ECO:0000256" key="4">
    <source>
        <dbReference type="ARBA" id="ARBA00023186"/>
    </source>
</evidence>
<gene>
    <name evidence="5" type="primary">rimM</name>
    <name evidence="9" type="ORF">SAMN02982922_5920</name>
</gene>
<dbReference type="AlphaFoldDB" id="A0A1X7Q094"/>
<dbReference type="InterPro" id="IPR011033">
    <property type="entry name" value="PRC_barrel-like_sf"/>
</dbReference>
<comment type="subunit">
    <text evidence="5">Binds ribosomal protein uS19.</text>
</comment>
<organism evidence="9 10">
    <name type="scientific">Mesorhizobium australicum</name>
    <dbReference type="NCBI Taxonomy" id="536018"/>
    <lineage>
        <taxon>Bacteria</taxon>
        <taxon>Pseudomonadati</taxon>
        <taxon>Pseudomonadota</taxon>
        <taxon>Alphaproteobacteria</taxon>
        <taxon>Hyphomicrobiales</taxon>
        <taxon>Phyllobacteriaceae</taxon>
        <taxon>Mesorhizobium</taxon>
    </lineage>
</organism>
<keyword evidence="2 5" id="KW-0690">Ribosome biogenesis</keyword>
<feature type="domain" description="RimM N-terminal" evidence="7">
    <location>
        <begin position="10"/>
        <end position="87"/>
    </location>
</feature>
<evidence type="ECO:0000256" key="6">
    <source>
        <dbReference type="SAM" id="MobiDB-lite"/>
    </source>
</evidence>
<dbReference type="RefSeq" id="WP_085467452.1">
    <property type="nucleotide sequence ID" value="NZ_FXBL01000004.1"/>
</dbReference>
<dbReference type="Pfam" id="PF01782">
    <property type="entry name" value="RimM"/>
    <property type="match status" value="1"/>
</dbReference>
<protein>
    <recommendedName>
        <fullName evidence="5">Ribosome maturation factor RimM</fullName>
    </recommendedName>
</protein>
<dbReference type="Proteomes" id="UP000193083">
    <property type="component" value="Unassembled WGS sequence"/>
</dbReference>
<proteinExistence type="inferred from homology"/>
<dbReference type="InterPro" id="IPR002676">
    <property type="entry name" value="RimM_N"/>
</dbReference>
<keyword evidence="3 5" id="KW-0698">rRNA processing</keyword>
<dbReference type="NCBIfam" id="TIGR02273">
    <property type="entry name" value="16S_RimM"/>
    <property type="match status" value="1"/>
</dbReference>
<evidence type="ECO:0000259" key="7">
    <source>
        <dbReference type="Pfam" id="PF01782"/>
    </source>
</evidence>
<dbReference type="SUPFAM" id="SSF50447">
    <property type="entry name" value="Translation proteins"/>
    <property type="match status" value="1"/>
</dbReference>
<reference evidence="9 10" key="1">
    <citation type="submission" date="2017-04" db="EMBL/GenBank/DDBJ databases">
        <authorList>
            <person name="Afonso C.L."/>
            <person name="Miller P.J."/>
            <person name="Scott M.A."/>
            <person name="Spackman E."/>
            <person name="Goraichik I."/>
            <person name="Dimitrov K.M."/>
            <person name="Suarez D.L."/>
            <person name="Swayne D.E."/>
        </authorList>
    </citation>
    <scope>NUCLEOTIDE SEQUENCE [LARGE SCALE GENOMIC DNA]</scope>
    <source>
        <strain evidence="9 10">B5P</strain>
    </source>
</reference>